<proteinExistence type="predicted"/>
<gene>
    <name evidence="1" type="ORF">BC938DRAFT_482243</name>
</gene>
<keyword evidence="2" id="KW-1185">Reference proteome</keyword>
<dbReference type="AlphaFoldDB" id="A0A433QWG3"/>
<dbReference type="EMBL" id="RBNJ01000707">
    <property type="protein sequence ID" value="RUS34153.1"/>
    <property type="molecule type" value="Genomic_DNA"/>
</dbReference>
<evidence type="ECO:0000313" key="2">
    <source>
        <dbReference type="Proteomes" id="UP000274822"/>
    </source>
</evidence>
<evidence type="ECO:0000313" key="1">
    <source>
        <dbReference type="EMBL" id="RUS34153.1"/>
    </source>
</evidence>
<accession>A0A433QWG3</accession>
<sequence length="71" mass="8525">MDRVTHTSHRKSTLETKNHRVGHVLYWYNRIEKLAHLDRMCALRVVKINTIFYLLDVNGIFVRVVFEDELL</sequence>
<name>A0A433QWG3_9FUNG</name>
<protein>
    <submittedName>
        <fullName evidence="1">Uncharacterized protein</fullName>
    </submittedName>
</protein>
<dbReference type="Proteomes" id="UP000274822">
    <property type="component" value="Unassembled WGS sequence"/>
</dbReference>
<organism evidence="1 2">
    <name type="scientific">Jimgerdemannia flammicorona</name>
    <dbReference type="NCBI Taxonomy" id="994334"/>
    <lineage>
        <taxon>Eukaryota</taxon>
        <taxon>Fungi</taxon>
        <taxon>Fungi incertae sedis</taxon>
        <taxon>Mucoromycota</taxon>
        <taxon>Mucoromycotina</taxon>
        <taxon>Endogonomycetes</taxon>
        <taxon>Endogonales</taxon>
        <taxon>Endogonaceae</taxon>
        <taxon>Jimgerdemannia</taxon>
    </lineage>
</organism>
<comment type="caution">
    <text evidence="1">The sequence shown here is derived from an EMBL/GenBank/DDBJ whole genome shotgun (WGS) entry which is preliminary data.</text>
</comment>
<reference evidence="1 2" key="1">
    <citation type="journal article" date="2018" name="New Phytol.">
        <title>Phylogenomics of Endogonaceae and evolution of mycorrhizas within Mucoromycota.</title>
        <authorList>
            <person name="Chang Y."/>
            <person name="Desiro A."/>
            <person name="Na H."/>
            <person name="Sandor L."/>
            <person name="Lipzen A."/>
            <person name="Clum A."/>
            <person name="Barry K."/>
            <person name="Grigoriev I.V."/>
            <person name="Martin F.M."/>
            <person name="Stajich J.E."/>
            <person name="Smith M.E."/>
            <person name="Bonito G."/>
            <person name="Spatafora J.W."/>
        </authorList>
    </citation>
    <scope>NUCLEOTIDE SEQUENCE [LARGE SCALE GENOMIC DNA]</scope>
    <source>
        <strain evidence="1 2">AD002</strain>
    </source>
</reference>